<feature type="domain" description="C2H2-type" evidence="12">
    <location>
        <begin position="216"/>
        <end position="244"/>
    </location>
</feature>
<dbReference type="GO" id="GO:0000981">
    <property type="term" value="F:DNA-binding transcription factor activity, RNA polymerase II-specific"/>
    <property type="evidence" value="ECO:0007669"/>
    <property type="project" value="TreeGrafter"/>
</dbReference>
<dbReference type="AlphaFoldDB" id="A0A7T8JSH4"/>
<evidence type="ECO:0000256" key="10">
    <source>
        <dbReference type="PROSITE-ProRule" id="PRU00042"/>
    </source>
</evidence>
<feature type="domain" description="C2H2-type" evidence="12">
    <location>
        <begin position="160"/>
        <end position="187"/>
    </location>
</feature>
<feature type="domain" description="C2H2-type" evidence="12">
    <location>
        <begin position="104"/>
        <end position="131"/>
    </location>
</feature>
<keyword evidence="6" id="KW-0805">Transcription regulation</keyword>
<evidence type="ECO:0000313" key="13">
    <source>
        <dbReference type="EMBL" id="QQP31571.1"/>
    </source>
</evidence>
<proteinExistence type="predicted"/>
<dbReference type="OrthoDB" id="6381422at2759"/>
<keyword evidence="2" id="KW-0479">Metal-binding</keyword>
<dbReference type="GO" id="GO:0008270">
    <property type="term" value="F:zinc ion binding"/>
    <property type="evidence" value="ECO:0007669"/>
    <property type="project" value="UniProtKB-KW"/>
</dbReference>
<organism evidence="13 14">
    <name type="scientific">Caligus rogercresseyi</name>
    <name type="common">Sea louse</name>
    <dbReference type="NCBI Taxonomy" id="217165"/>
    <lineage>
        <taxon>Eukaryota</taxon>
        <taxon>Metazoa</taxon>
        <taxon>Ecdysozoa</taxon>
        <taxon>Arthropoda</taxon>
        <taxon>Crustacea</taxon>
        <taxon>Multicrustacea</taxon>
        <taxon>Hexanauplia</taxon>
        <taxon>Copepoda</taxon>
        <taxon>Siphonostomatoida</taxon>
        <taxon>Caligidae</taxon>
        <taxon>Caligus</taxon>
    </lineage>
</organism>
<evidence type="ECO:0000259" key="12">
    <source>
        <dbReference type="PROSITE" id="PS50157"/>
    </source>
</evidence>
<feature type="compositionally biased region" description="Gly residues" evidence="11">
    <location>
        <begin position="279"/>
        <end position="303"/>
    </location>
</feature>
<name>A0A7T8JSH4_CALRO</name>
<evidence type="ECO:0000256" key="11">
    <source>
        <dbReference type="SAM" id="MobiDB-lite"/>
    </source>
</evidence>
<dbReference type="SUPFAM" id="SSF57667">
    <property type="entry name" value="beta-beta-alpha zinc fingers"/>
    <property type="match status" value="4"/>
</dbReference>
<feature type="domain" description="C2H2-type" evidence="12">
    <location>
        <begin position="188"/>
        <end position="215"/>
    </location>
</feature>
<dbReference type="InterPro" id="IPR013087">
    <property type="entry name" value="Znf_C2H2_type"/>
</dbReference>
<dbReference type="GO" id="GO:0000977">
    <property type="term" value="F:RNA polymerase II transcription regulatory region sequence-specific DNA binding"/>
    <property type="evidence" value="ECO:0007669"/>
    <property type="project" value="TreeGrafter"/>
</dbReference>
<keyword evidence="8" id="KW-0804">Transcription</keyword>
<dbReference type="PANTHER" id="PTHR24409:SF295">
    <property type="entry name" value="AZ2-RELATED"/>
    <property type="match status" value="1"/>
</dbReference>
<protein>
    <submittedName>
        <fullName evidence="13">Oocyte zinc finger protein XlCOF22like</fullName>
    </submittedName>
</protein>
<evidence type="ECO:0000256" key="2">
    <source>
        <dbReference type="ARBA" id="ARBA00022723"/>
    </source>
</evidence>
<keyword evidence="3" id="KW-0677">Repeat</keyword>
<keyword evidence="5" id="KW-0862">Zinc</keyword>
<keyword evidence="14" id="KW-1185">Reference proteome</keyword>
<evidence type="ECO:0000256" key="6">
    <source>
        <dbReference type="ARBA" id="ARBA00023015"/>
    </source>
</evidence>
<dbReference type="EMBL" id="CP045910">
    <property type="protein sequence ID" value="QQP31571.1"/>
    <property type="molecule type" value="Genomic_DNA"/>
</dbReference>
<comment type="subcellular location">
    <subcellularLocation>
        <location evidence="1">Nucleus</location>
    </subcellularLocation>
</comment>
<evidence type="ECO:0000256" key="5">
    <source>
        <dbReference type="ARBA" id="ARBA00022833"/>
    </source>
</evidence>
<evidence type="ECO:0000313" key="14">
    <source>
        <dbReference type="Proteomes" id="UP000595437"/>
    </source>
</evidence>
<dbReference type="FunFam" id="3.30.160.60:FF:000064">
    <property type="entry name" value="Early growth response protein 3"/>
    <property type="match status" value="1"/>
</dbReference>
<dbReference type="FunFam" id="3.30.160.60:FF:000624">
    <property type="entry name" value="zinc finger protein 697"/>
    <property type="match status" value="1"/>
</dbReference>
<evidence type="ECO:0000256" key="1">
    <source>
        <dbReference type="ARBA" id="ARBA00004123"/>
    </source>
</evidence>
<feature type="compositionally biased region" description="Polar residues" evidence="11">
    <location>
        <begin position="304"/>
        <end position="318"/>
    </location>
</feature>
<feature type="domain" description="C2H2-type" evidence="12">
    <location>
        <begin position="132"/>
        <end position="155"/>
    </location>
</feature>
<evidence type="ECO:0000256" key="3">
    <source>
        <dbReference type="ARBA" id="ARBA00022737"/>
    </source>
</evidence>
<keyword evidence="9" id="KW-0539">Nucleus</keyword>
<dbReference type="InterPro" id="IPR036236">
    <property type="entry name" value="Znf_C2H2_sf"/>
</dbReference>
<dbReference type="Proteomes" id="UP000595437">
    <property type="component" value="Chromosome 21"/>
</dbReference>
<dbReference type="GO" id="GO:0005634">
    <property type="term" value="C:nucleus"/>
    <property type="evidence" value="ECO:0007669"/>
    <property type="project" value="UniProtKB-SubCell"/>
</dbReference>
<evidence type="ECO:0000256" key="7">
    <source>
        <dbReference type="ARBA" id="ARBA00023125"/>
    </source>
</evidence>
<evidence type="ECO:0000256" key="9">
    <source>
        <dbReference type="ARBA" id="ARBA00023242"/>
    </source>
</evidence>
<keyword evidence="7" id="KW-0238">DNA-binding</keyword>
<evidence type="ECO:0000256" key="4">
    <source>
        <dbReference type="ARBA" id="ARBA00022771"/>
    </source>
</evidence>
<dbReference type="Gene3D" id="3.30.160.60">
    <property type="entry name" value="Classic Zinc Finger"/>
    <property type="match status" value="6"/>
</dbReference>
<dbReference type="SMART" id="SM00355">
    <property type="entry name" value="ZnF_C2H2"/>
    <property type="match status" value="7"/>
</dbReference>
<accession>A0A7T8JSH4</accession>
<feature type="region of interest" description="Disordered" evidence="11">
    <location>
        <begin position="1"/>
        <end position="65"/>
    </location>
</feature>
<feature type="region of interest" description="Disordered" evidence="11">
    <location>
        <begin position="277"/>
        <end position="318"/>
    </location>
</feature>
<dbReference type="PANTHER" id="PTHR24409">
    <property type="entry name" value="ZINC FINGER PROTEIN 142"/>
    <property type="match status" value="1"/>
</dbReference>
<keyword evidence="4 10" id="KW-0863">Zinc-finger</keyword>
<reference evidence="14" key="1">
    <citation type="submission" date="2021-01" db="EMBL/GenBank/DDBJ databases">
        <title>Caligus Genome Assembly.</title>
        <authorList>
            <person name="Gallardo-Escarate C."/>
        </authorList>
    </citation>
    <scope>NUCLEOTIDE SEQUENCE [LARGE SCALE GENOMIC DNA]</scope>
</reference>
<dbReference type="PROSITE" id="PS00028">
    <property type="entry name" value="ZINC_FINGER_C2H2_1"/>
    <property type="match status" value="6"/>
</dbReference>
<evidence type="ECO:0000256" key="8">
    <source>
        <dbReference type="ARBA" id="ARBA00023163"/>
    </source>
</evidence>
<gene>
    <name evidence="13" type="ORF">FKW44_025208</name>
</gene>
<feature type="domain" description="C2H2-type" evidence="12">
    <location>
        <begin position="322"/>
        <end position="350"/>
    </location>
</feature>
<dbReference type="Pfam" id="PF00096">
    <property type="entry name" value="zf-C2H2"/>
    <property type="match status" value="4"/>
</dbReference>
<dbReference type="PROSITE" id="PS50157">
    <property type="entry name" value="ZINC_FINGER_C2H2_2"/>
    <property type="match status" value="6"/>
</dbReference>
<feature type="region of interest" description="Disordered" evidence="11">
    <location>
        <begin position="441"/>
        <end position="462"/>
    </location>
</feature>
<sequence>MPDHYRNKANGFESSLALVGEPPKTITGSSPVSEDRPNGEDLPLSLVVRREIGESSDSGQEEPDITIAKVTPPEAAWRKDFAKLLCEKESNSSSCSGSSVSGGHPCDFCDKVFINKYHLQSHVVTHTGERSFECRKCAKSFGRKSTLRAHMTTHTKVSNFMCPLCDKACNDNNSLEEHIRMHTGEKPFVCSICSKSYARKSHLNVHYRVHTGERPFVCLNCRKDFTEKRFLNDHIQTAHSGQDGPLKCPNCFREFAYKTSLKQHLKKQMCVKNLNRSGNSGGSGGNQNGCSSGGSGNNNGGGANTNFPPNVSNNTTPHSKQFSCPFCEKSYSWKQTLKQHVSMYHRNKVHTDEFWKYELTKHRRAVVDSKTNEDMWKKQLGKHGCEQNSSGELWLDQIQVIQPNQSSSQGSSPSKSSISAEMKLLALQSLQSSLKLMKMQEETPSVAAPTEMEGISPDIYPY</sequence>